<dbReference type="AlphaFoldDB" id="A0A2N5NB31"/>
<reference evidence="1 2" key="1">
    <citation type="submission" date="2017-05" db="EMBL/GenBank/DDBJ databases">
        <title>Functional genome analysis of Paenibacillus pasadenensis strain R16: insights on endophytic life style and antifungal activity.</title>
        <authorList>
            <person name="Passera A."/>
            <person name="Marcolungo L."/>
            <person name="Casati P."/>
            <person name="Brasca M."/>
            <person name="Quaglino F."/>
            <person name="Delledonne M."/>
        </authorList>
    </citation>
    <scope>NUCLEOTIDE SEQUENCE [LARGE SCALE GENOMIC DNA]</scope>
    <source>
        <strain evidence="1 2">R16</strain>
    </source>
</reference>
<gene>
    <name evidence="1" type="ORF">B8V81_1783</name>
</gene>
<evidence type="ECO:0000313" key="2">
    <source>
        <dbReference type="Proteomes" id="UP000234789"/>
    </source>
</evidence>
<evidence type="ECO:0000313" key="1">
    <source>
        <dbReference type="EMBL" id="PLT47559.1"/>
    </source>
</evidence>
<organism evidence="1 2">
    <name type="scientific">Paenibacillus pasadenensis</name>
    <dbReference type="NCBI Taxonomy" id="217090"/>
    <lineage>
        <taxon>Bacteria</taxon>
        <taxon>Bacillati</taxon>
        <taxon>Bacillota</taxon>
        <taxon>Bacilli</taxon>
        <taxon>Bacillales</taxon>
        <taxon>Paenibacillaceae</taxon>
        <taxon>Paenibacillus</taxon>
    </lineage>
</organism>
<keyword evidence="2" id="KW-1185">Reference proteome</keyword>
<name>A0A2N5NB31_9BACL</name>
<sequence length="48" mass="4804">MTMKSWTGFAAAALLGGLILMVAAGADGWRPAASGSFTINVAAGLQLH</sequence>
<comment type="caution">
    <text evidence="1">The sequence shown here is derived from an EMBL/GenBank/DDBJ whole genome shotgun (WGS) entry which is preliminary data.</text>
</comment>
<dbReference type="RefSeq" id="WP_180968404.1">
    <property type="nucleotide sequence ID" value="NZ_NFEZ01000003.1"/>
</dbReference>
<proteinExistence type="predicted"/>
<dbReference type="Proteomes" id="UP000234789">
    <property type="component" value="Unassembled WGS sequence"/>
</dbReference>
<accession>A0A2N5NB31</accession>
<dbReference type="EMBL" id="NFEZ01000003">
    <property type="protein sequence ID" value="PLT47559.1"/>
    <property type="molecule type" value="Genomic_DNA"/>
</dbReference>
<protein>
    <submittedName>
        <fullName evidence="1">Uncharacterized protein</fullName>
    </submittedName>
</protein>